<reference evidence="2 3" key="1">
    <citation type="submission" date="2019-05" db="EMBL/GenBank/DDBJ databases">
        <authorList>
            <person name="Qu J.-H."/>
        </authorList>
    </citation>
    <scope>NUCLEOTIDE SEQUENCE [LARGE SCALE GENOMIC DNA]</scope>
    <source>
        <strain evidence="2 3">NS28</strain>
    </source>
</reference>
<evidence type="ECO:0000313" key="2">
    <source>
        <dbReference type="EMBL" id="KAA6441023.1"/>
    </source>
</evidence>
<keyword evidence="3" id="KW-1185">Reference proteome</keyword>
<evidence type="ECO:0000313" key="3">
    <source>
        <dbReference type="Proteomes" id="UP000323994"/>
    </source>
</evidence>
<dbReference type="AlphaFoldDB" id="A0A5M8R2P8"/>
<dbReference type="SUPFAM" id="SSF48452">
    <property type="entry name" value="TPR-like"/>
    <property type="match status" value="1"/>
</dbReference>
<dbReference type="PROSITE" id="PS51257">
    <property type="entry name" value="PROKAR_LIPOPROTEIN"/>
    <property type="match status" value="1"/>
</dbReference>
<gene>
    <name evidence="2" type="ORF">FEM33_04250</name>
</gene>
<dbReference type="RefSeq" id="WP_139010866.1">
    <property type="nucleotide sequence ID" value="NZ_VBSN01000024.1"/>
</dbReference>
<dbReference type="Pfam" id="PF12771">
    <property type="entry name" value="SusD-like_2"/>
    <property type="match status" value="1"/>
</dbReference>
<proteinExistence type="predicted"/>
<protein>
    <submittedName>
        <fullName evidence="2">SusD/RagB family nutrient-binding outer membrane lipoprotein</fullName>
    </submittedName>
</protein>
<dbReference type="Proteomes" id="UP000323994">
    <property type="component" value="Unassembled WGS sequence"/>
</dbReference>
<dbReference type="InterPro" id="IPR041662">
    <property type="entry name" value="SusD-like_2"/>
</dbReference>
<sequence>MIRKIAVVLALTLGAGACTKDFEKINVNPTSPSEVPLDYLLGQAQLQISGSAGDPGYKVWRGNFIYSGTIVQQLASVDDYYAGDKYTYNADNSGAYFADSYVNSVKSLADIISQASEDPADVNILSMARILKVLQMHIITDLYGDVPYSEAGKGFISQIYKPKYDPQQAIYADMLKELDEAGTALNASAYVPTAADFVYKGDISKWKKAANSLMLRLAMRMQKADPAAAQTWAKKAIDGGLMASNDDTFKFIHTEGSTASRNPNSYNLGIGRGLIKGDNFQWSKTLIDMMKARKDPRISIISQLANGDKTVANQKGLPNGLDKSSGPNGLVTKTGDGNIKNYSRPTDLMYDDDDPNILLTFAETKFLTAEAIERGWATAGTAKDAFEAGQKAAVTQLAAFDATAGVVSPANAQAYVTANPYPVAGTLADKLTQIHSEMFILTASTFNHYEGWSNWRRTGIPALTPTNYPGNLTGGVIPRRLIFPISELAVNEANYKEGVARMGKDDFLTRVWWDK</sequence>
<feature type="region of interest" description="Disordered" evidence="1">
    <location>
        <begin position="317"/>
        <end position="337"/>
    </location>
</feature>
<evidence type="ECO:0000256" key="1">
    <source>
        <dbReference type="SAM" id="MobiDB-lite"/>
    </source>
</evidence>
<name>A0A5M8R2P8_9BACT</name>
<organism evidence="2 3">
    <name type="scientific">Dyadobacter flavalbus</name>
    <dbReference type="NCBI Taxonomy" id="2579942"/>
    <lineage>
        <taxon>Bacteria</taxon>
        <taxon>Pseudomonadati</taxon>
        <taxon>Bacteroidota</taxon>
        <taxon>Cytophagia</taxon>
        <taxon>Cytophagales</taxon>
        <taxon>Spirosomataceae</taxon>
        <taxon>Dyadobacter</taxon>
    </lineage>
</organism>
<dbReference type="OrthoDB" id="843771at2"/>
<accession>A0A5M8R2P8</accession>
<comment type="caution">
    <text evidence="2">The sequence shown here is derived from an EMBL/GenBank/DDBJ whole genome shotgun (WGS) entry which is preliminary data.</text>
</comment>
<dbReference type="EMBL" id="VBSN01000024">
    <property type="protein sequence ID" value="KAA6441023.1"/>
    <property type="molecule type" value="Genomic_DNA"/>
</dbReference>
<keyword evidence="2" id="KW-0449">Lipoprotein</keyword>
<dbReference type="InterPro" id="IPR011990">
    <property type="entry name" value="TPR-like_helical_dom_sf"/>
</dbReference>
<dbReference type="Gene3D" id="1.25.40.390">
    <property type="match status" value="1"/>
</dbReference>